<feature type="compositionally biased region" description="Low complexity" evidence="1">
    <location>
        <begin position="79"/>
        <end position="89"/>
    </location>
</feature>
<gene>
    <name evidence="3" type="ORF">GCM10011358_26060</name>
</gene>
<feature type="region of interest" description="Disordered" evidence="1">
    <location>
        <begin position="36"/>
        <end position="112"/>
    </location>
</feature>
<protein>
    <submittedName>
        <fullName evidence="3">Uncharacterized protein</fullName>
    </submittedName>
</protein>
<reference evidence="4" key="1">
    <citation type="journal article" date="2019" name="Int. J. Syst. Evol. Microbiol.">
        <title>The Global Catalogue of Microorganisms (GCM) 10K type strain sequencing project: providing services to taxonomists for standard genome sequencing and annotation.</title>
        <authorList>
            <consortium name="The Broad Institute Genomics Platform"/>
            <consortium name="The Broad Institute Genome Sequencing Center for Infectious Disease"/>
            <person name="Wu L."/>
            <person name="Ma J."/>
        </authorList>
    </citation>
    <scope>NUCLEOTIDE SEQUENCE [LARGE SCALE GENOMIC DNA]</scope>
    <source>
        <strain evidence="4">CGMCC 1.12922</strain>
    </source>
</reference>
<keyword evidence="2" id="KW-0732">Signal</keyword>
<keyword evidence="4" id="KW-1185">Reference proteome</keyword>
<name>A0ABQ1QQF9_9RHOB</name>
<feature type="signal peptide" evidence="2">
    <location>
        <begin position="1"/>
        <end position="25"/>
    </location>
</feature>
<evidence type="ECO:0000256" key="2">
    <source>
        <dbReference type="SAM" id="SignalP"/>
    </source>
</evidence>
<evidence type="ECO:0000313" key="3">
    <source>
        <dbReference type="EMBL" id="GGD41005.1"/>
    </source>
</evidence>
<dbReference type="EMBL" id="BMGI01000004">
    <property type="protein sequence ID" value="GGD41005.1"/>
    <property type="molecule type" value="Genomic_DNA"/>
</dbReference>
<comment type="caution">
    <text evidence="3">The sequence shown here is derived from an EMBL/GenBank/DDBJ whole genome shotgun (WGS) entry which is preliminary data.</text>
</comment>
<feature type="compositionally biased region" description="Gly residues" evidence="1">
    <location>
        <begin position="101"/>
        <end position="112"/>
    </location>
</feature>
<dbReference type="Proteomes" id="UP000617355">
    <property type="component" value="Unassembled WGS sequence"/>
</dbReference>
<proteinExistence type="predicted"/>
<accession>A0ABQ1QQF9</accession>
<sequence length="112" mass="11176">MKNHKTRTLVAAFAALAFLGTPSLAAHNNPWASEGDVLLSKNHDDNQLKSVGTPGQDEMRGEMKLDAGTNSGAKGFSPRTAGGTAKAGASAGGKGAKGKGGKAGGGTSRRGK</sequence>
<feature type="chain" id="PRO_5045630167" evidence="2">
    <location>
        <begin position="26"/>
        <end position="112"/>
    </location>
</feature>
<organism evidence="3 4">
    <name type="scientific">Sinisalibacter lacisalsi</name>
    <dbReference type="NCBI Taxonomy" id="1526570"/>
    <lineage>
        <taxon>Bacteria</taxon>
        <taxon>Pseudomonadati</taxon>
        <taxon>Pseudomonadota</taxon>
        <taxon>Alphaproteobacteria</taxon>
        <taxon>Rhodobacterales</taxon>
        <taxon>Roseobacteraceae</taxon>
        <taxon>Sinisalibacter</taxon>
    </lineage>
</organism>
<evidence type="ECO:0000256" key="1">
    <source>
        <dbReference type="SAM" id="MobiDB-lite"/>
    </source>
</evidence>
<evidence type="ECO:0000313" key="4">
    <source>
        <dbReference type="Proteomes" id="UP000617355"/>
    </source>
</evidence>